<dbReference type="RefSeq" id="WP_249585379.1">
    <property type="nucleotide sequence ID" value="NZ_BAAAQL010000045.1"/>
</dbReference>
<evidence type="ECO:0000313" key="2">
    <source>
        <dbReference type="EMBL" id="UQT53881.1"/>
    </source>
</evidence>
<reference evidence="2 3" key="1">
    <citation type="submission" date="2022-05" db="EMBL/GenBank/DDBJ databases">
        <authorList>
            <person name="Zhou X."/>
            <person name="Li K."/>
            <person name="Man Y."/>
        </authorList>
    </citation>
    <scope>NUCLEOTIDE SEQUENCE [LARGE SCALE GENOMIC DNA]</scope>
    <source>
        <strain evidence="2 3">MS405</strain>
    </source>
</reference>
<feature type="region of interest" description="Disordered" evidence="1">
    <location>
        <begin position="1"/>
        <end position="54"/>
    </location>
</feature>
<proteinExistence type="predicted"/>
<protein>
    <recommendedName>
        <fullName evidence="4">Small hydrophilic protein</fullName>
    </recommendedName>
</protein>
<name>A0ABY4PJT0_9ACTN</name>
<dbReference type="EMBL" id="CP097289">
    <property type="protein sequence ID" value="UQT53881.1"/>
    <property type="molecule type" value="Genomic_DNA"/>
</dbReference>
<gene>
    <name evidence="2" type="ORF">M4V62_01635</name>
</gene>
<sequence length="54" mass="6193">MGNRQSPQDKKRAARAQERSKQAPRRQDEQTDVERVEKNQRPEPGGKPGGDMDF</sequence>
<evidence type="ECO:0000313" key="3">
    <source>
        <dbReference type="Proteomes" id="UP000829992"/>
    </source>
</evidence>
<keyword evidence="3" id="KW-1185">Reference proteome</keyword>
<evidence type="ECO:0000256" key="1">
    <source>
        <dbReference type="SAM" id="MobiDB-lite"/>
    </source>
</evidence>
<dbReference type="Proteomes" id="UP000829992">
    <property type="component" value="Chromosome"/>
</dbReference>
<accession>A0ABY4PJT0</accession>
<feature type="compositionally biased region" description="Basic and acidic residues" evidence="1">
    <location>
        <begin position="7"/>
        <end position="41"/>
    </location>
</feature>
<evidence type="ECO:0008006" key="4">
    <source>
        <dbReference type="Google" id="ProtNLM"/>
    </source>
</evidence>
<organism evidence="2 3">
    <name type="scientific">Streptomyces durmitorensis</name>
    <dbReference type="NCBI Taxonomy" id="319947"/>
    <lineage>
        <taxon>Bacteria</taxon>
        <taxon>Bacillati</taxon>
        <taxon>Actinomycetota</taxon>
        <taxon>Actinomycetes</taxon>
        <taxon>Kitasatosporales</taxon>
        <taxon>Streptomycetaceae</taxon>
        <taxon>Streptomyces</taxon>
    </lineage>
</organism>